<protein>
    <submittedName>
        <fullName evidence="1">Uncharacterized protein</fullName>
    </submittedName>
</protein>
<keyword evidence="2" id="KW-1185">Reference proteome</keyword>
<sequence length="160" mass="18571">MTQMINRLRRQASRLGSDQTVSHRGEEADRIIILGTQDNPELLKRESIWYVDGTFDVSPKLFKIINSIKLNFPKTTVCGCFFHFNITDSICSSSQKETTFVKDKEGRILTTEKEHGQLRFEHFREVLNRPEPLEFLRPEADCTNLDINTEVPSLKEKKLQ</sequence>
<reference evidence="1 2" key="1">
    <citation type="journal article" date="2018" name="Sci. Rep.">
        <title>Genomic signatures of local adaptation to the degree of environmental predictability in rotifers.</title>
        <authorList>
            <person name="Franch-Gras L."/>
            <person name="Hahn C."/>
            <person name="Garcia-Roger E.M."/>
            <person name="Carmona M.J."/>
            <person name="Serra M."/>
            <person name="Gomez A."/>
        </authorList>
    </citation>
    <scope>NUCLEOTIDE SEQUENCE [LARGE SCALE GENOMIC DNA]</scope>
    <source>
        <strain evidence="1">HYR1</strain>
    </source>
</reference>
<evidence type="ECO:0000313" key="2">
    <source>
        <dbReference type="Proteomes" id="UP000276133"/>
    </source>
</evidence>
<name>A0A3M7S914_BRAPC</name>
<gene>
    <name evidence="1" type="ORF">BpHYR1_034820</name>
</gene>
<dbReference type="OrthoDB" id="6242193at2759"/>
<accession>A0A3M7S914</accession>
<comment type="caution">
    <text evidence="1">The sequence shown here is derived from an EMBL/GenBank/DDBJ whole genome shotgun (WGS) entry which is preliminary data.</text>
</comment>
<dbReference type="Proteomes" id="UP000276133">
    <property type="component" value="Unassembled WGS sequence"/>
</dbReference>
<dbReference type="AlphaFoldDB" id="A0A3M7S914"/>
<organism evidence="1 2">
    <name type="scientific">Brachionus plicatilis</name>
    <name type="common">Marine rotifer</name>
    <name type="synonym">Brachionus muelleri</name>
    <dbReference type="NCBI Taxonomy" id="10195"/>
    <lineage>
        <taxon>Eukaryota</taxon>
        <taxon>Metazoa</taxon>
        <taxon>Spiralia</taxon>
        <taxon>Gnathifera</taxon>
        <taxon>Rotifera</taxon>
        <taxon>Eurotatoria</taxon>
        <taxon>Monogononta</taxon>
        <taxon>Pseudotrocha</taxon>
        <taxon>Ploima</taxon>
        <taxon>Brachionidae</taxon>
        <taxon>Brachionus</taxon>
    </lineage>
</organism>
<evidence type="ECO:0000313" key="1">
    <source>
        <dbReference type="EMBL" id="RNA32050.1"/>
    </source>
</evidence>
<proteinExistence type="predicted"/>
<dbReference type="EMBL" id="REGN01001860">
    <property type="protein sequence ID" value="RNA32050.1"/>
    <property type="molecule type" value="Genomic_DNA"/>
</dbReference>